<comment type="caution">
    <text evidence="1">The sequence shown here is derived from an EMBL/GenBank/DDBJ whole genome shotgun (WGS) entry which is preliminary data.</text>
</comment>
<organism evidence="1">
    <name type="scientific">marine sediment metagenome</name>
    <dbReference type="NCBI Taxonomy" id="412755"/>
    <lineage>
        <taxon>unclassified sequences</taxon>
        <taxon>metagenomes</taxon>
        <taxon>ecological metagenomes</taxon>
    </lineage>
</organism>
<protein>
    <recommendedName>
        <fullName evidence="2">Ig-like domain-containing protein</fullName>
    </recommendedName>
</protein>
<sequence>LELFDNNSNTVTMSYFLNNYTKGTSEFLWGTDNSSSYSYITFLEDQSSAIELAIIDGSFHYLEGSWQDIGVNALNNQIYSHKIVFDSISDTFDWYIEDTLRVSDGNFKSDSSHINILTIKTSSSHSNYSVYFDSIKFNAYIEHAFSGTTDISGNSWTFYFDEPLLTGIQSIKVIANDTLGYVTTLTGYDMFFDSTPLGFFPETLPSGYLFNGSNLIFIQNSTGPLFNKTIKSLHIYASSVYTDLGYYYNLPSDFNSLIIDSTRIPDGNHYLIFEFTDTADNTFKYNYSIIVDNNPPTITDLNINNIDLGKEIYFNDHVDLNLELEDFSTIASVKLYV</sequence>
<proteinExistence type="predicted"/>
<evidence type="ECO:0008006" key="2">
    <source>
        <dbReference type="Google" id="ProtNLM"/>
    </source>
</evidence>
<accession>A0A0F8WKJ9</accession>
<reference evidence="1" key="1">
    <citation type="journal article" date="2015" name="Nature">
        <title>Complex archaea that bridge the gap between prokaryotes and eukaryotes.</title>
        <authorList>
            <person name="Spang A."/>
            <person name="Saw J.H."/>
            <person name="Jorgensen S.L."/>
            <person name="Zaremba-Niedzwiedzka K."/>
            <person name="Martijn J."/>
            <person name="Lind A.E."/>
            <person name="van Eijk R."/>
            <person name="Schleper C."/>
            <person name="Guy L."/>
            <person name="Ettema T.J."/>
        </authorList>
    </citation>
    <scope>NUCLEOTIDE SEQUENCE</scope>
</reference>
<dbReference type="AlphaFoldDB" id="A0A0F8WKJ9"/>
<name>A0A0F8WKJ9_9ZZZZ</name>
<feature type="non-terminal residue" evidence="1">
    <location>
        <position position="337"/>
    </location>
</feature>
<gene>
    <name evidence="1" type="ORF">LCGC14_3141790</name>
</gene>
<feature type="non-terminal residue" evidence="1">
    <location>
        <position position="1"/>
    </location>
</feature>
<evidence type="ECO:0000313" key="1">
    <source>
        <dbReference type="EMBL" id="KKK48770.1"/>
    </source>
</evidence>
<dbReference type="EMBL" id="LAZR01068900">
    <property type="protein sequence ID" value="KKK48770.1"/>
    <property type="molecule type" value="Genomic_DNA"/>
</dbReference>